<keyword evidence="3" id="KW-1185">Reference proteome</keyword>
<gene>
    <name evidence="2" type="ORF">ACFPIH_03000</name>
</gene>
<accession>A0ABV9AFJ4</accession>
<dbReference type="Proteomes" id="UP001595839">
    <property type="component" value="Unassembled WGS sequence"/>
</dbReference>
<feature type="region of interest" description="Disordered" evidence="1">
    <location>
        <begin position="1"/>
        <end position="100"/>
    </location>
</feature>
<evidence type="ECO:0000313" key="2">
    <source>
        <dbReference type="EMBL" id="MFC4498499.1"/>
    </source>
</evidence>
<name>A0ABV9AFJ4_9ACTN</name>
<reference evidence="3" key="1">
    <citation type="journal article" date="2019" name="Int. J. Syst. Evol. Microbiol.">
        <title>The Global Catalogue of Microorganisms (GCM) 10K type strain sequencing project: providing services to taxonomists for standard genome sequencing and annotation.</title>
        <authorList>
            <consortium name="The Broad Institute Genomics Platform"/>
            <consortium name="The Broad Institute Genome Sequencing Center for Infectious Disease"/>
            <person name="Wu L."/>
            <person name="Ma J."/>
        </authorList>
    </citation>
    <scope>NUCLEOTIDE SEQUENCE [LARGE SCALE GENOMIC DNA]</scope>
    <source>
        <strain evidence="3">CGMCC 4.7177</strain>
    </source>
</reference>
<dbReference type="RefSeq" id="WP_381167883.1">
    <property type="nucleotide sequence ID" value="NZ_JBHSFK010000002.1"/>
</dbReference>
<proteinExistence type="predicted"/>
<feature type="compositionally biased region" description="Polar residues" evidence="1">
    <location>
        <begin position="84"/>
        <end position="100"/>
    </location>
</feature>
<organism evidence="2 3">
    <name type="scientific">Streptomyces vulcanius</name>
    <dbReference type="NCBI Taxonomy" id="1441876"/>
    <lineage>
        <taxon>Bacteria</taxon>
        <taxon>Bacillati</taxon>
        <taxon>Actinomycetota</taxon>
        <taxon>Actinomycetes</taxon>
        <taxon>Kitasatosporales</taxon>
        <taxon>Streptomycetaceae</taxon>
        <taxon>Streptomyces</taxon>
    </lineage>
</organism>
<protein>
    <submittedName>
        <fullName evidence="2">Uncharacterized protein</fullName>
    </submittedName>
</protein>
<evidence type="ECO:0000256" key="1">
    <source>
        <dbReference type="SAM" id="MobiDB-lite"/>
    </source>
</evidence>
<evidence type="ECO:0000313" key="3">
    <source>
        <dbReference type="Proteomes" id="UP001595839"/>
    </source>
</evidence>
<sequence>MPLVRRPNPSWQAYQEVLPGTPTGGPRSSLAAGWPTELPDPRPGATPALQAATLPRLTAQPGTAPTRGRPTRPQLGLGAAPTGAPSTTNGRSSIFSMPTY</sequence>
<comment type="caution">
    <text evidence="2">The sequence shown here is derived from an EMBL/GenBank/DDBJ whole genome shotgun (WGS) entry which is preliminary data.</text>
</comment>
<dbReference type="EMBL" id="JBHSFK010000002">
    <property type="protein sequence ID" value="MFC4498499.1"/>
    <property type="molecule type" value="Genomic_DNA"/>
</dbReference>